<dbReference type="GO" id="GO:0008982">
    <property type="term" value="F:protein-N(PI)-phosphohistidine-sugar phosphotransferase activity"/>
    <property type="evidence" value="ECO:0007669"/>
    <property type="project" value="InterPro"/>
</dbReference>
<dbReference type="PANTHER" id="PTHR34581:SF2">
    <property type="entry name" value="PTS SYSTEM N,N'-DIACETYLCHITOBIOSE-SPECIFIC EIIB COMPONENT"/>
    <property type="match status" value="1"/>
</dbReference>
<keyword evidence="8" id="KW-0812">Transmembrane</keyword>
<feature type="modified residue" description="Phosphocysteine; by EIIA" evidence="7">
    <location>
        <position position="18"/>
    </location>
</feature>
<keyword evidence="8" id="KW-0472">Membrane</keyword>
<evidence type="ECO:0000313" key="11">
    <source>
        <dbReference type="Proteomes" id="UP000051020"/>
    </source>
</evidence>
<keyword evidence="8" id="KW-1133">Transmembrane helix</keyword>
<feature type="transmembrane region" description="Helical" evidence="8">
    <location>
        <begin position="6"/>
        <end position="29"/>
    </location>
</feature>
<proteinExistence type="predicted"/>
<keyword evidence="3" id="KW-0762">Sugar transport</keyword>
<dbReference type="InterPro" id="IPR003501">
    <property type="entry name" value="PTS_EIIB_2/3"/>
</dbReference>
<evidence type="ECO:0000259" key="9">
    <source>
        <dbReference type="PROSITE" id="PS51100"/>
    </source>
</evidence>
<evidence type="ECO:0000256" key="4">
    <source>
        <dbReference type="ARBA" id="ARBA00022679"/>
    </source>
</evidence>
<evidence type="ECO:0000256" key="3">
    <source>
        <dbReference type="ARBA" id="ARBA00022597"/>
    </source>
</evidence>
<keyword evidence="1" id="KW-0813">Transport</keyword>
<feature type="domain" description="PTS EIIB type-3" evidence="9">
    <location>
        <begin position="11"/>
        <end position="111"/>
    </location>
</feature>
<keyword evidence="2" id="KW-0597">Phosphoprotein</keyword>
<gene>
    <name evidence="10" type="ORF">FD24_GL000921</name>
</gene>
<dbReference type="InterPro" id="IPR036095">
    <property type="entry name" value="PTS_EIIB-like_sf"/>
</dbReference>
<dbReference type="EMBL" id="AZCU01000014">
    <property type="protein sequence ID" value="KRK23712.1"/>
    <property type="molecule type" value="Genomic_DNA"/>
</dbReference>
<dbReference type="SUPFAM" id="SSF52794">
    <property type="entry name" value="PTS system IIB component-like"/>
    <property type="match status" value="1"/>
</dbReference>
<evidence type="ECO:0000256" key="7">
    <source>
        <dbReference type="PROSITE-ProRule" id="PRU00423"/>
    </source>
</evidence>
<protein>
    <submittedName>
        <fullName evidence="10">Cellobiose-specific PTS system IIB component</fullName>
    </submittedName>
</protein>
<dbReference type="Proteomes" id="UP000051020">
    <property type="component" value="Unassembled WGS sequence"/>
</dbReference>
<dbReference type="PROSITE" id="PS51100">
    <property type="entry name" value="PTS_EIIB_TYPE_3"/>
    <property type="match status" value="1"/>
</dbReference>
<evidence type="ECO:0000256" key="6">
    <source>
        <dbReference type="ARBA" id="ARBA00022777"/>
    </source>
</evidence>
<keyword evidence="5" id="KW-0598">Phosphotransferase system</keyword>
<evidence type="ECO:0000256" key="8">
    <source>
        <dbReference type="SAM" id="Phobius"/>
    </source>
</evidence>
<sequence length="111" mass="12098">MNNYLGVIIMAKNILLICGSGASSGFMAANMRKAVKKEGLDYKIKARSEAELSDYADEIDALMVGPHLKAEFNAIKSRVPENVVVILMRPDYYAILDGQGAIAHLRAELGQ</sequence>
<keyword evidence="4" id="KW-0808">Transferase</keyword>
<dbReference type="GO" id="GO:0009401">
    <property type="term" value="P:phosphoenolpyruvate-dependent sugar phosphotransferase system"/>
    <property type="evidence" value="ECO:0007669"/>
    <property type="project" value="UniProtKB-KW"/>
</dbReference>
<evidence type="ECO:0000256" key="2">
    <source>
        <dbReference type="ARBA" id="ARBA00022553"/>
    </source>
</evidence>
<comment type="caution">
    <text evidence="10">The sequence shown here is derived from an EMBL/GenBank/DDBJ whole genome shotgun (WGS) entry which is preliminary data.</text>
</comment>
<dbReference type="Gene3D" id="3.40.50.2300">
    <property type="match status" value="1"/>
</dbReference>
<accession>A0A837R9Q4</accession>
<keyword evidence="6" id="KW-0418">Kinase</keyword>
<dbReference type="InterPro" id="IPR051819">
    <property type="entry name" value="PTS_sugar-specific_EIIB"/>
</dbReference>
<name>A0A837R9Q4_LACPE</name>
<dbReference type="PANTHER" id="PTHR34581">
    <property type="entry name" value="PTS SYSTEM N,N'-DIACETYLCHITOBIOSE-SPECIFIC EIIB COMPONENT"/>
    <property type="match status" value="1"/>
</dbReference>
<evidence type="ECO:0000313" key="10">
    <source>
        <dbReference type="EMBL" id="KRK23712.1"/>
    </source>
</evidence>
<dbReference type="InterPro" id="IPR013012">
    <property type="entry name" value="PTS_EIIB_3"/>
</dbReference>
<dbReference type="Pfam" id="PF02302">
    <property type="entry name" value="PTS_IIB"/>
    <property type="match status" value="1"/>
</dbReference>
<organism evidence="10 11">
    <name type="scientific">Lactiplantibacillus pentosus DSM 20314</name>
    <dbReference type="NCBI Taxonomy" id="1423791"/>
    <lineage>
        <taxon>Bacteria</taxon>
        <taxon>Bacillati</taxon>
        <taxon>Bacillota</taxon>
        <taxon>Bacilli</taxon>
        <taxon>Lactobacillales</taxon>
        <taxon>Lactobacillaceae</taxon>
        <taxon>Lactiplantibacillus</taxon>
    </lineage>
</organism>
<dbReference type="GO" id="GO:0016301">
    <property type="term" value="F:kinase activity"/>
    <property type="evidence" value="ECO:0007669"/>
    <property type="project" value="UniProtKB-KW"/>
</dbReference>
<reference evidence="10 11" key="1">
    <citation type="journal article" date="2015" name="Genome Announc.">
        <title>Expanding the biotechnology potential of lactobacilli through comparative genomics of 213 strains and associated genera.</title>
        <authorList>
            <person name="Sun Z."/>
            <person name="Harris H.M."/>
            <person name="McCann A."/>
            <person name="Guo C."/>
            <person name="Argimon S."/>
            <person name="Zhang W."/>
            <person name="Yang X."/>
            <person name="Jeffery I.B."/>
            <person name="Cooney J.C."/>
            <person name="Kagawa T.F."/>
            <person name="Liu W."/>
            <person name="Song Y."/>
            <person name="Salvetti E."/>
            <person name="Wrobel A."/>
            <person name="Rasinkangas P."/>
            <person name="Parkhill J."/>
            <person name="Rea M.C."/>
            <person name="O'Sullivan O."/>
            <person name="Ritari J."/>
            <person name="Douillard F.P."/>
            <person name="Paul Ross R."/>
            <person name="Yang R."/>
            <person name="Briner A.E."/>
            <person name="Felis G.E."/>
            <person name="de Vos W.M."/>
            <person name="Barrangou R."/>
            <person name="Klaenhammer T.R."/>
            <person name="Caufield P.W."/>
            <person name="Cui Y."/>
            <person name="Zhang H."/>
            <person name="O'Toole P.W."/>
        </authorList>
    </citation>
    <scope>NUCLEOTIDE SEQUENCE [LARGE SCALE GENOMIC DNA]</scope>
    <source>
        <strain evidence="10 11">DSM 20314</strain>
    </source>
</reference>
<evidence type="ECO:0000256" key="1">
    <source>
        <dbReference type="ARBA" id="ARBA00022448"/>
    </source>
</evidence>
<dbReference type="AlphaFoldDB" id="A0A837R9Q4"/>
<evidence type="ECO:0000256" key="5">
    <source>
        <dbReference type="ARBA" id="ARBA00022683"/>
    </source>
</evidence>